<feature type="region of interest" description="Disordered" evidence="1">
    <location>
        <begin position="344"/>
        <end position="443"/>
    </location>
</feature>
<sequence length="761" mass="83967">MNSPKVASDEESRKEMTLSQASPTLLLNPELLHVMTAMMGKEVLVETKDGKRFRGTFASAAPDLSDVGVFDAYEITDSNQDNLLPLRSEITKKMQFHFDDVICFSVRHIEAVDAKGFTTDSFYHDKNGVKESELQLWEGDETTDFDIENMANKEDMSQGYWSIDDMYKANDKLGVRTTYEENLTQYTNAEVIDDPNRRDEVNRIAHEIEKNKESKKFARLENDDEERDLNKLTLDEDFEHQRKRGTPRGRGNALPINRRAEALRPGVGSRGMQNNRYTPNQSSPSRTDWKDSSRGTLNRDRDGFNSRRYQDRQNAHSSEPRDSQGLLGRRSQDLQNLRNWKQEFNLGTNPPKDEPISSTSQQADAAVEGSSVASPSPRGSVNAWNNGPPQGLVNAHNGNQRVSTSSPTASLQREGAPDGQSSQRSSDNSEPVKKEVEESRDFESAIAENEANASPAHEDVNAGKPQDTAASVKQFQFNLNAPAFVPGQKSTTDATIPMGPPPPITPSPITTTHQLPNVSSGMPVNVVGPPPVMIPQNPMVLQYTTAPQMYQPMGQPYTQYAVPQTAATQRGPPIYPAPTLPNRRPSQQQPPQPAMVFGTPHYSSQVYQTSQPINMQTAQYFPGTYPTTSVPPPQPGFVQQMTMASPQPVVSMAYMSQQAQYSMPPMGPGIYAQMAATGGVAIGTPVGHPVGHMLPGGTVGVSHEASHSQAPTPAPVGQQYANPSDFEWKQYSECTQPQSDMVLCQGYNEAAFKQQCRSRYP</sequence>
<feature type="compositionally biased region" description="Basic and acidic residues" evidence="1">
    <location>
        <begin position="430"/>
        <end position="443"/>
    </location>
</feature>
<dbReference type="GO" id="GO:0003729">
    <property type="term" value="F:mRNA binding"/>
    <property type="evidence" value="ECO:0007669"/>
    <property type="project" value="TreeGrafter"/>
</dbReference>
<proteinExistence type="predicted"/>
<feature type="compositionally biased region" description="Basic and acidic residues" evidence="1">
    <location>
        <begin position="287"/>
        <end position="322"/>
    </location>
</feature>
<evidence type="ECO:0000313" key="4">
    <source>
        <dbReference type="WBParaSite" id="MBELARI_LOCUS11076.1"/>
    </source>
</evidence>
<dbReference type="AlphaFoldDB" id="A0AAF3EAW9"/>
<feature type="compositionally biased region" description="Polar residues" evidence="1">
    <location>
        <begin position="371"/>
        <end position="388"/>
    </location>
</feature>
<protein>
    <submittedName>
        <fullName evidence="4">Ataxin 2 SM domain-containing protein</fullName>
    </submittedName>
</protein>
<dbReference type="InterPro" id="IPR045117">
    <property type="entry name" value="ATXN2-like"/>
</dbReference>
<dbReference type="InterPro" id="IPR025852">
    <property type="entry name" value="SM_dom_ATX"/>
</dbReference>
<dbReference type="WBParaSite" id="MBELARI_LOCUS11076.1">
    <property type="protein sequence ID" value="MBELARI_LOCUS11076.1"/>
    <property type="gene ID" value="MBELARI_LOCUS11076"/>
</dbReference>
<feature type="compositionally biased region" description="Polar residues" evidence="1">
    <location>
        <begin position="396"/>
        <end position="411"/>
    </location>
</feature>
<evidence type="ECO:0000256" key="1">
    <source>
        <dbReference type="SAM" id="MobiDB-lite"/>
    </source>
</evidence>
<accession>A0AAF3EAW9</accession>
<feature type="compositionally biased region" description="Polar residues" evidence="1">
    <location>
        <begin position="419"/>
        <end position="429"/>
    </location>
</feature>
<name>A0AAF3EAW9_9BILA</name>
<dbReference type="GO" id="GO:0010494">
    <property type="term" value="C:cytoplasmic stress granule"/>
    <property type="evidence" value="ECO:0007669"/>
    <property type="project" value="TreeGrafter"/>
</dbReference>
<evidence type="ECO:0000259" key="2">
    <source>
        <dbReference type="Pfam" id="PF14438"/>
    </source>
</evidence>
<dbReference type="PANTHER" id="PTHR12854">
    <property type="entry name" value="ATAXIN 2-RELATED"/>
    <property type="match status" value="1"/>
</dbReference>
<dbReference type="Proteomes" id="UP000887575">
    <property type="component" value="Unassembled WGS sequence"/>
</dbReference>
<feature type="region of interest" description="Disordered" evidence="1">
    <location>
        <begin position="1"/>
        <end position="20"/>
    </location>
</feature>
<feature type="compositionally biased region" description="Basic and acidic residues" evidence="1">
    <location>
        <begin position="7"/>
        <end position="16"/>
    </location>
</feature>
<feature type="domain" description="Ataxin 2 SM" evidence="2">
    <location>
        <begin position="29"/>
        <end position="106"/>
    </location>
</feature>
<reference evidence="4" key="1">
    <citation type="submission" date="2024-02" db="UniProtKB">
        <authorList>
            <consortium name="WormBaseParasite"/>
        </authorList>
    </citation>
    <scope>IDENTIFICATION</scope>
</reference>
<dbReference type="Pfam" id="PF14438">
    <property type="entry name" value="SM-ATX"/>
    <property type="match status" value="1"/>
</dbReference>
<organism evidence="3 4">
    <name type="scientific">Mesorhabditis belari</name>
    <dbReference type="NCBI Taxonomy" id="2138241"/>
    <lineage>
        <taxon>Eukaryota</taxon>
        <taxon>Metazoa</taxon>
        <taxon>Ecdysozoa</taxon>
        <taxon>Nematoda</taxon>
        <taxon>Chromadorea</taxon>
        <taxon>Rhabditida</taxon>
        <taxon>Rhabditina</taxon>
        <taxon>Rhabditomorpha</taxon>
        <taxon>Rhabditoidea</taxon>
        <taxon>Rhabditidae</taxon>
        <taxon>Mesorhabditinae</taxon>
        <taxon>Mesorhabditis</taxon>
    </lineage>
</organism>
<dbReference type="PANTHER" id="PTHR12854:SF7">
    <property type="entry name" value="ATAXIN-2 HOMOLOG"/>
    <property type="match status" value="1"/>
</dbReference>
<feature type="region of interest" description="Disordered" evidence="1">
    <location>
        <begin position="232"/>
        <end position="329"/>
    </location>
</feature>
<dbReference type="GO" id="GO:0034063">
    <property type="term" value="P:stress granule assembly"/>
    <property type="evidence" value="ECO:0007669"/>
    <property type="project" value="TreeGrafter"/>
</dbReference>
<feature type="compositionally biased region" description="Polar residues" evidence="1">
    <location>
        <begin position="271"/>
        <end position="286"/>
    </location>
</feature>
<evidence type="ECO:0000313" key="3">
    <source>
        <dbReference type="Proteomes" id="UP000887575"/>
    </source>
</evidence>
<keyword evidence="3" id="KW-1185">Reference proteome</keyword>